<accession>A0AAU1U0Q4</accession>
<organism evidence="1">
    <name type="scientific">Streptomyces sp. NBC_00119</name>
    <dbReference type="NCBI Taxonomy" id="2975659"/>
    <lineage>
        <taxon>Bacteria</taxon>
        <taxon>Bacillati</taxon>
        <taxon>Actinomycetota</taxon>
        <taxon>Actinomycetes</taxon>
        <taxon>Kitasatosporales</taxon>
        <taxon>Streptomycetaceae</taxon>
        <taxon>Streptomyces</taxon>
    </lineage>
</organism>
<name>A0AAU1U0Q4_9ACTN</name>
<proteinExistence type="predicted"/>
<sequence>MAMVGLFWIAEGDVYVGAKPSGLAPGVRLTPEGVVGLGDRQSGLHLWEDVTALTVADVPVKSLKRRVGVVKDLALSAVTELALPVSSGRLDDAPPLMTVHVESAGGDHELAAYVAAAVGYPQTEVDLSLTLLSRLTQGAATMETTLAAMSAWGRAWEGGSPRSGEREALLREWGAGGAVAGVGGLGSPTLTARSHGRPAAAPSSASGLLIPLLRSDVPDTVLAQLDRTAR</sequence>
<dbReference type="EMBL" id="CP108195">
    <property type="protein sequence ID" value="WTS10327.1"/>
    <property type="molecule type" value="Genomic_DNA"/>
</dbReference>
<dbReference type="AlphaFoldDB" id="A0AAU1U0Q4"/>
<reference evidence="1" key="1">
    <citation type="submission" date="2022-10" db="EMBL/GenBank/DDBJ databases">
        <title>The complete genomes of actinobacterial strains from the NBC collection.</title>
        <authorList>
            <person name="Joergensen T.S."/>
            <person name="Alvarez Arevalo M."/>
            <person name="Sterndorff E.B."/>
            <person name="Faurdal D."/>
            <person name="Vuksanovic O."/>
            <person name="Mourched A.-S."/>
            <person name="Charusanti P."/>
            <person name="Shaw S."/>
            <person name="Blin K."/>
            <person name="Weber T."/>
        </authorList>
    </citation>
    <scope>NUCLEOTIDE SEQUENCE</scope>
    <source>
        <strain evidence="1">NBC_00119</strain>
    </source>
</reference>
<protein>
    <submittedName>
        <fullName evidence="1">Uncharacterized protein</fullName>
    </submittedName>
</protein>
<gene>
    <name evidence="1" type="ORF">OHU69_04120</name>
</gene>
<evidence type="ECO:0000313" key="1">
    <source>
        <dbReference type="EMBL" id="WTS10327.1"/>
    </source>
</evidence>